<keyword evidence="1" id="KW-0812">Transmembrane</keyword>
<keyword evidence="1" id="KW-1133">Transmembrane helix</keyword>
<dbReference type="EMBL" id="APOJ01000022">
    <property type="protein sequence ID" value="ENU27264.1"/>
    <property type="molecule type" value="Genomic_DNA"/>
</dbReference>
<dbReference type="Proteomes" id="UP000013190">
    <property type="component" value="Unassembled WGS sequence"/>
</dbReference>
<feature type="transmembrane region" description="Helical" evidence="1">
    <location>
        <begin position="12"/>
        <end position="33"/>
    </location>
</feature>
<evidence type="ECO:0000313" key="3">
    <source>
        <dbReference type="Proteomes" id="UP000013190"/>
    </source>
</evidence>
<organism evidence="2 3">
    <name type="scientific">Acinetobacter modestus</name>
    <dbReference type="NCBI Taxonomy" id="1776740"/>
    <lineage>
        <taxon>Bacteria</taxon>
        <taxon>Pseudomonadati</taxon>
        <taxon>Pseudomonadota</taxon>
        <taxon>Gammaproteobacteria</taxon>
        <taxon>Moraxellales</taxon>
        <taxon>Moraxellaceae</taxon>
        <taxon>Acinetobacter</taxon>
    </lineage>
</organism>
<reference evidence="3" key="1">
    <citation type="submission" date="2013-02" db="EMBL/GenBank/DDBJ databases">
        <title>The Genome Sequence of Acinetobacter sp. NIPH 236.</title>
        <authorList>
            <consortium name="The Broad Institute Genome Sequencing Platform"/>
            <consortium name="The Broad Institute Genome Sequencing Center for Infectious Disease"/>
            <person name="Cerqueira G."/>
            <person name="Feldgarden M."/>
            <person name="Courvalin P."/>
            <person name="Perichon B."/>
            <person name="Grillot-Courvalin C."/>
            <person name="Clermont D."/>
            <person name="Rocha E."/>
            <person name="Yoon E.-J."/>
            <person name="Nemec A."/>
            <person name="Walker B."/>
            <person name="Young S.K."/>
            <person name="Zeng Q."/>
            <person name="Gargeya S."/>
            <person name="Fitzgerald M."/>
            <person name="Haas B."/>
            <person name="Abouelleil A."/>
            <person name="Alvarado L."/>
            <person name="Arachchi H.M."/>
            <person name="Berlin A.M."/>
            <person name="Chapman S.B."/>
            <person name="Dewar J."/>
            <person name="Goldberg J."/>
            <person name="Griggs A."/>
            <person name="Gujja S."/>
            <person name="Hansen M."/>
            <person name="Howarth C."/>
            <person name="Imamovic A."/>
            <person name="Larimer J."/>
            <person name="McCowan C."/>
            <person name="Murphy C."/>
            <person name="Neiman D."/>
            <person name="Pearson M."/>
            <person name="Priest M."/>
            <person name="Roberts A."/>
            <person name="Saif S."/>
            <person name="Shea T."/>
            <person name="Sisk P."/>
            <person name="Sykes S."/>
            <person name="Wortman J."/>
            <person name="Nusbaum C."/>
            <person name="Birren B."/>
        </authorList>
    </citation>
    <scope>NUCLEOTIDE SEQUENCE [LARGE SCALE GENOMIC DNA]</scope>
    <source>
        <strain evidence="3">NIPH 236</strain>
    </source>
</reference>
<reference evidence="2 3" key="2">
    <citation type="journal article" date="2016" name="Int. J. Syst. Evol. Microbiol.">
        <title>Taxonomy of haemolytic and/or proteolytic strains of the genus Acinetobacter with the proposal of Acinetobacter courvalinii sp. nov. (genomic species 14 sensu Bouvet &amp; Jeanjean), Acinetobacter dispersus sp. nov. (genomic species 17), Acinetobacter modestus sp. nov., Acinetobacter proteolyticus sp. nov. and Acinetobacter vivianii sp. nov.</title>
        <authorList>
            <person name="Nemec A."/>
            <person name="Radolfova-Krizova L."/>
            <person name="Maixnerova M."/>
            <person name="Vrestiakova E."/>
            <person name="Jezek P."/>
            <person name="Sedo O."/>
        </authorList>
    </citation>
    <scope>NUCLEOTIDE SEQUENCE [LARGE SCALE GENOMIC DNA]</scope>
    <source>
        <strain evidence="2 3">NIPH 236</strain>
    </source>
</reference>
<keyword evidence="3" id="KW-1185">Reference proteome</keyword>
<proteinExistence type="predicted"/>
<evidence type="ECO:0000313" key="2">
    <source>
        <dbReference type="EMBL" id="ENU27264.1"/>
    </source>
</evidence>
<protein>
    <submittedName>
        <fullName evidence="2">Uncharacterized protein</fullName>
    </submittedName>
</protein>
<feature type="transmembrane region" description="Helical" evidence="1">
    <location>
        <begin position="39"/>
        <end position="58"/>
    </location>
</feature>
<sequence>MKRYLQQDLNQGLNLFIAVITNILILYICYPYFTRHIVHTAPNTFFIILNSISIYLAFKTSTYKLFIPVKIIFIMMFAFSIAALSVWVLRINEYPYFFEVRELFFILLLPLGGFIWMKLYVVIPIITVIYIAIIFYLKGKIV</sequence>
<feature type="transmembrane region" description="Helical" evidence="1">
    <location>
        <begin position="104"/>
        <end position="137"/>
    </location>
</feature>
<keyword evidence="1" id="KW-0472">Membrane</keyword>
<feature type="transmembrane region" description="Helical" evidence="1">
    <location>
        <begin position="65"/>
        <end position="89"/>
    </location>
</feature>
<evidence type="ECO:0000256" key="1">
    <source>
        <dbReference type="SAM" id="Phobius"/>
    </source>
</evidence>
<comment type="caution">
    <text evidence="2">The sequence shown here is derived from an EMBL/GenBank/DDBJ whole genome shotgun (WGS) entry which is preliminary data.</text>
</comment>
<accession>A0ABP2TYG7</accession>
<name>A0ABP2TYG7_9GAMM</name>
<gene>
    <name evidence="2" type="ORF">F992_01376</name>
</gene>